<name>A0A4Q7L6H0_9PSEU</name>
<evidence type="ECO:0000313" key="3">
    <source>
        <dbReference type="Proteomes" id="UP000294257"/>
    </source>
</evidence>
<protein>
    <submittedName>
        <fullName evidence="2">Putative MFS family arabinose efflux permease</fullName>
    </submittedName>
</protein>
<keyword evidence="3" id="KW-1185">Reference proteome</keyword>
<evidence type="ECO:0000256" key="1">
    <source>
        <dbReference type="SAM" id="Phobius"/>
    </source>
</evidence>
<dbReference type="AlphaFoldDB" id="A0A4Q7L6H0"/>
<dbReference type="GO" id="GO:0022857">
    <property type="term" value="F:transmembrane transporter activity"/>
    <property type="evidence" value="ECO:0007669"/>
    <property type="project" value="InterPro"/>
</dbReference>
<feature type="transmembrane region" description="Helical" evidence="1">
    <location>
        <begin position="274"/>
        <end position="292"/>
    </location>
</feature>
<keyword evidence="1" id="KW-1133">Transmembrane helix</keyword>
<feature type="transmembrane region" description="Helical" evidence="1">
    <location>
        <begin position="243"/>
        <end position="262"/>
    </location>
</feature>
<dbReference type="PANTHER" id="PTHR23542">
    <property type="match status" value="1"/>
</dbReference>
<feature type="transmembrane region" description="Helical" evidence="1">
    <location>
        <begin position="99"/>
        <end position="120"/>
    </location>
</feature>
<comment type="caution">
    <text evidence="2">The sequence shown here is derived from an EMBL/GenBank/DDBJ whole genome shotgun (WGS) entry which is preliminary data.</text>
</comment>
<reference evidence="2 3" key="1">
    <citation type="submission" date="2019-02" db="EMBL/GenBank/DDBJ databases">
        <title>Genomic Encyclopedia of Type Strains, Phase IV (KMG-IV): sequencing the most valuable type-strain genomes for metagenomic binning, comparative biology and taxonomic classification.</title>
        <authorList>
            <person name="Goeker M."/>
        </authorList>
    </citation>
    <scope>NUCLEOTIDE SEQUENCE [LARGE SCALE GENOMIC DNA]</scope>
    <source>
        <strain evidence="2 3">DSM 101727</strain>
    </source>
</reference>
<feature type="transmembrane region" description="Helical" evidence="1">
    <location>
        <begin position="329"/>
        <end position="358"/>
    </location>
</feature>
<dbReference type="Gene3D" id="1.20.1250.20">
    <property type="entry name" value="MFS general substrate transporter like domains"/>
    <property type="match status" value="1"/>
</dbReference>
<feature type="transmembrane region" description="Helical" evidence="1">
    <location>
        <begin position="298"/>
        <end position="317"/>
    </location>
</feature>
<dbReference type="Proteomes" id="UP000294257">
    <property type="component" value="Unassembled WGS sequence"/>
</dbReference>
<accession>A0A4Q7L6H0</accession>
<sequence>MTRYRATLRLPGVRSLLLVVFLARLPMTAAGVTVILHVTTGLEHGFAAAGLVGSAITVGRSLGAPVMGWVVDRFGLRTMVAVTTTGESLFWLTAPAMSLPVLAVFGLIGGFVLLPVLCIGRQAMAALVPVEQRRTGYALDSILLDVTTVVGPILGVLACTRLGTENALTCLGIAVAAAGTLVFLVNPAVRADHEVAAERLPVRSWLTPRLLTVLAIGTAAMFVLAGMEVSIVASLSTHGAEDAAGLVLAVASAASMAGGLAHGGVRRSLSQVRLLVLLAVLCGCVGIAGTGVDLGASWWWLALALVPMATMCAPTLAATGERVAALAPVAVRGVATGLQSSAFTVGTAIGSPLIGLVVDHTAPAWGFAAAGAGGLLIAGTAIALLNRSSAATPAETASPVPSRAW</sequence>
<feature type="transmembrane region" description="Helical" evidence="1">
    <location>
        <begin position="12"/>
        <end position="38"/>
    </location>
</feature>
<keyword evidence="1" id="KW-0812">Transmembrane</keyword>
<dbReference type="InterPro" id="IPR036259">
    <property type="entry name" value="MFS_trans_sf"/>
</dbReference>
<dbReference type="Pfam" id="PF07690">
    <property type="entry name" value="MFS_1"/>
    <property type="match status" value="1"/>
</dbReference>
<dbReference type="PANTHER" id="PTHR23542:SF1">
    <property type="entry name" value="MAJOR FACILITATOR SUPERFAMILY (MFS) PROFILE DOMAIN-CONTAINING PROTEIN"/>
    <property type="match status" value="1"/>
</dbReference>
<evidence type="ECO:0000313" key="2">
    <source>
        <dbReference type="EMBL" id="RZS44945.1"/>
    </source>
</evidence>
<organism evidence="2 3">
    <name type="scientific">Herbihabitans rhizosphaerae</name>
    <dbReference type="NCBI Taxonomy" id="1872711"/>
    <lineage>
        <taxon>Bacteria</taxon>
        <taxon>Bacillati</taxon>
        <taxon>Actinomycetota</taxon>
        <taxon>Actinomycetes</taxon>
        <taxon>Pseudonocardiales</taxon>
        <taxon>Pseudonocardiaceae</taxon>
        <taxon>Herbihabitans</taxon>
    </lineage>
</organism>
<gene>
    <name evidence="2" type="ORF">EV193_101826</name>
</gene>
<feature type="transmembrane region" description="Helical" evidence="1">
    <location>
        <begin position="166"/>
        <end position="189"/>
    </location>
</feature>
<dbReference type="RefSeq" id="WP_130342556.1">
    <property type="nucleotide sequence ID" value="NZ_SGWQ01000001.1"/>
</dbReference>
<feature type="transmembrane region" description="Helical" evidence="1">
    <location>
        <begin position="364"/>
        <end position="385"/>
    </location>
</feature>
<proteinExistence type="predicted"/>
<dbReference type="InterPro" id="IPR011701">
    <property type="entry name" value="MFS"/>
</dbReference>
<keyword evidence="1" id="KW-0472">Membrane</keyword>
<feature type="transmembrane region" description="Helical" evidence="1">
    <location>
        <begin position="141"/>
        <end position="160"/>
    </location>
</feature>
<dbReference type="SUPFAM" id="SSF103473">
    <property type="entry name" value="MFS general substrate transporter"/>
    <property type="match status" value="1"/>
</dbReference>
<feature type="transmembrane region" description="Helical" evidence="1">
    <location>
        <begin position="210"/>
        <end position="231"/>
    </location>
</feature>
<dbReference type="OrthoDB" id="4229605at2"/>
<dbReference type="EMBL" id="SGWQ01000001">
    <property type="protein sequence ID" value="RZS44945.1"/>
    <property type="molecule type" value="Genomic_DNA"/>
</dbReference>